<dbReference type="InParanoid" id="A0A251SPH8"/>
<protein>
    <submittedName>
        <fullName evidence="2">Uncharacterized protein</fullName>
    </submittedName>
</protein>
<organism evidence="2 3">
    <name type="scientific">Helianthus annuus</name>
    <name type="common">Common sunflower</name>
    <dbReference type="NCBI Taxonomy" id="4232"/>
    <lineage>
        <taxon>Eukaryota</taxon>
        <taxon>Viridiplantae</taxon>
        <taxon>Streptophyta</taxon>
        <taxon>Embryophyta</taxon>
        <taxon>Tracheophyta</taxon>
        <taxon>Spermatophyta</taxon>
        <taxon>Magnoliopsida</taxon>
        <taxon>eudicotyledons</taxon>
        <taxon>Gunneridae</taxon>
        <taxon>Pentapetalae</taxon>
        <taxon>asterids</taxon>
        <taxon>campanulids</taxon>
        <taxon>Asterales</taxon>
        <taxon>Asteraceae</taxon>
        <taxon>Asteroideae</taxon>
        <taxon>Heliantheae alliance</taxon>
        <taxon>Heliantheae</taxon>
        <taxon>Helianthus</taxon>
    </lineage>
</organism>
<keyword evidence="1" id="KW-0472">Membrane</keyword>
<evidence type="ECO:0000256" key="1">
    <source>
        <dbReference type="SAM" id="Phobius"/>
    </source>
</evidence>
<gene>
    <name evidence="2" type="ORF">HannXRQ_Chr13g0394581</name>
</gene>
<keyword evidence="1" id="KW-1133">Transmembrane helix</keyword>
<reference evidence="3" key="1">
    <citation type="journal article" date="2017" name="Nature">
        <title>The sunflower genome provides insights into oil metabolism, flowering and Asterid evolution.</title>
        <authorList>
            <person name="Badouin H."/>
            <person name="Gouzy J."/>
            <person name="Grassa C.J."/>
            <person name="Murat F."/>
            <person name="Staton S.E."/>
            <person name="Cottret L."/>
            <person name="Lelandais-Briere C."/>
            <person name="Owens G.L."/>
            <person name="Carrere S."/>
            <person name="Mayjonade B."/>
            <person name="Legrand L."/>
            <person name="Gill N."/>
            <person name="Kane N.C."/>
            <person name="Bowers J.E."/>
            <person name="Hubner S."/>
            <person name="Bellec A."/>
            <person name="Berard A."/>
            <person name="Berges H."/>
            <person name="Blanchet N."/>
            <person name="Boniface M.C."/>
            <person name="Brunel D."/>
            <person name="Catrice O."/>
            <person name="Chaidir N."/>
            <person name="Claudel C."/>
            <person name="Donnadieu C."/>
            <person name="Faraut T."/>
            <person name="Fievet G."/>
            <person name="Helmstetter N."/>
            <person name="King M."/>
            <person name="Knapp S.J."/>
            <person name="Lai Z."/>
            <person name="Le Paslier M.C."/>
            <person name="Lippi Y."/>
            <person name="Lorenzon L."/>
            <person name="Mandel J.R."/>
            <person name="Marage G."/>
            <person name="Marchand G."/>
            <person name="Marquand E."/>
            <person name="Bret-Mestries E."/>
            <person name="Morien E."/>
            <person name="Nambeesan S."/>
            <person name="Nguyen T."/>
            <person name="Pegot-Espagnet P."/>
            <person name="Pouilly N."/>
            <person name="Raftis F."/>
            <person name="Sallet E."/>
            <person name="Schiex T."/>
            <person name="Thomas J."/>
            <person name="Vandecasteele C."/>
            <person name="Vares D."/>
            <person name="Vear F."/>
            <person name="Vautrin S."/>
            <person name="Crespi M."/>
            <person name="Mangin B."/>
            <person name="Burke J.M."/>
            <person name="Salse J."/>
            <person name="Munos S."/>
            <person name="Vincourt P."/>
            <person name="Rieseberg L.H."/>
            <person name="Langlade N.B."/>
        </authorList>
    </citation>
    <scope>NUCLEOTIDE SEQUENCE [LARGE SCALE GENOMIC DNA]</scope>
    <source>
        <strain evidence="3">cv. SF193</strain>
    </source>
</reference>
<keyword evidence="1" id="KW-0812">Transmembrane</keyword>
<dbReference type="AlphaFoldDB" id="A0A251SPH8"/>
<dbReference type="EMBL" id="CM007902">
    <property type="protein sequence ID" value="OTG00755.1"/>
    <property type="molecule type" value="Genomic_DNA"/>
</dbReference>
<dbReference type="Proteomes" id="UP000215914">
    <property type="component" value="Chromosome 13"/>
</dbReference>
<name>A0A251SPH8_HELAN</name>
<evidence type="ECO:0000313" key="2">
    <source>
        <dbReference type="EMBL" id="OTG00755.1"/>
    </source>
</evidence>
<sequence>MNDPNGSSFPINTHSPLHFIHTLILNSLIKAICTCLLVYGWDKLYKFAQVLHVIGWFLLASNRSLASLDA</sequence>
<feature type="transmembrane region" description="Helical" evidence="1">
    <location>
        <begin position="20"/>
        <end position="41"/>
    </location>
</feature>
<keyword evidence="3" id="KW-1185">Reference proteome</keyword>
<accession>A0A251SPH8</accession>
<proteinExistence type="predicted"/>
<evidence type="ECO:0000313" key="3">
    <source>
        <dbReference type="Proteomes" id="UP000215914"/>
    </source>
</evidence>